<feature type="compositionally biased region" description="Polar residues" evidence="3">
    <location>
        <begin position="905"/>
        <end position="922"/>
    </location>
</feature>
<evidence type="ECO:0000256" key="3">
    <source>
        <dbReference type="SAM" id="MobiDB-lite"/>
    </source>
</evidence>
<accession>A0ABQ8FTV7</accession>
<sequence>MATTSSAPASSPRPPSRLARLTIKEAAARLAQSITADDARDFEKTTLVDVRQAAVEVEAKLAASQSLRNTRRIESFLNGIEHYSKVVEVVCNGTPYLPWIWAPIKLLLQLSSEYLSSFEKLIDAYAQIAETFPRLDRLSSAFENESGFQELLAMFYADILEFHRRAYKFFRARSWKRFFDSSWGRFDARFKTILSNLAQHADLIDREANAVDIAEAKSMRDRLNDELSRREKADALVHLASAMSWLNLTGIPQQEDELDGLLGRCHPTSCDWLLQNRAIAKWIGNDQAERLAWIFGKPGAGQFADTSIHWPLLLHQDHPFCKSLTGQAIGLSEQVIPYIIDNYASKTPTASAEKLRTLLPHVLSTLPSGRIILDGLDECDNEQQRSTLKDMWAIAQNAGPDWKILISSREIPSITQQLSNLSLKSKVSLSEEKNSINSAISAFVDQKLKNLPQDTPNVQQRAELLKQKLKRKSHGMFLWVHLVLKSLEYTNSLTILEDAIAVLPSDLAQLYQRLLNDIQSRLPADLFQKVMCMLRLVMHSYRSLTRTEILDALVLKDKTIDESSKLPAEVMDICKPFIEMGPRETVVLVHFSLRECVLPDFIRFKVYLITQPELSEQGAHYDMALACSKVMVSGLTLLEPSQPEPQKLIIAGKGLLEFLPYAHTFWAEHLLDFAALHGNLAVETTWQLHQHLSEFSSKHDNLAMSALRSTSAPPHGVHPEADAPLDSRLQYVDVCLMFYPLIAKTVAFREFLKRPYQESNEGLHEKAGQDDPTLMSRLIQEYETLVQALLSANSVPGLAQDSLDTFKRSHGAAAFFCSLSSCAAASEAFPTEYARDEHEKLVHMRRLPCLVASCSYTSIGFRDSKDLKRHMRDYHSGPKPSIIPASVRRTTSQPRSSMPRLRPFSQAQNAEQSEPQEAHVQSSHIVEDLYPLPQTIGMPAQQQQQQRLQQAILSHARRSHRPQPGSWQSTLNAEQRAGMLWNM</sequence>
<dbReference type="Pfam" id="PF24883">
    <property type="entry name" value="NPHP3_N"/>
    <property type="match status" value="1"/>
</dbReference>
<proteinExistence type="predicted"/>
<protein>
    <recommendedName>
        <fullName evidence="4">C2H2-type domain-containing protein</fullName>
    </recommendedName>
</protein>
<comment type="caution">
    <text evidence="5">The sequence shown here is derived from an EMBL/GenBank/DDBJ whole genome shotgun (WGS) entry which is preliminary data.</text>
</comment>
<keyword evidence="6" id="KW-1185">Reference proteome</keyword>
<name>A0ABQ8FTV7_9PEZI</name>
<organism evidence="5 6">
    <name type="scientific">Macrophomina phaseolina</name>
    <dbReference type="NCBI Taxonomy" id="35725"/>
    <lineage>
        <taxon>Eukaryota</taxon>
        <taxon>Fungi</taxon>
        <taxon>Dikarya</taxon>
        <taxon>Ascomycota</taxon>
        <taxon>Pezizomycotina</taxon>
        <taxon>Dothideomycetes</taxon>
        <taxon>Dothideomycetes incertae sedis</taxon>
        <taxon>Botryosphaeriales</taxon>
        <taxon>Botryosphaeriaceae</taxon>
        <taxon>Macrophomina</taxon>
    </lineage>
</organism>
<dbReference type="PANTHER" id="PTHR10039">
    <property type="entry name" value="AMELOGENIN"/>
    <property type="match status" value="1"/>
</dbReference>
<dbReference type="InterPro" id="IPR056884">
    <property type="entry name" value="NPHP3-like_N"/>
</dbReference>
<keyword evidence="2" id="KW-0479">Metal-binding</keyword>
<dbReference type="Proteomes" id="UP000774617">
    <property type="component" value="Unassembled WGS sequence"/>
</dbReference>
<reference evidence="5 6" key="1">
    <citation type="journal article" date="2021" name="Nat. Commun.">
        <title>Genetic determinants of endophytism in the Arabidopsis root mycobiome.</title>
        <authorList>
            <person name="Mesny F."/>
            <person name="Miyauchi S."/>
            <person name="Thiergart T."/>
            <person name="Pickel B."/>
            <person name="Atanasova L."/>
            <person name="Karlsson M."/>
            <person name="Huettel B."/>
            <person name="Barry K.W."/>
            <person name="Haridas S."/>
            <person name="Chen C."/>
            <person name="Bauer D."/>
            <person name="Andreopoulos W."/>
            <person name="Pangilinan J."/>
            <person name="LaButti K."/>
            <person name="Riley R."/>
            <person name="Lipzen A."/>
            <person name="Clum A."/>
            <person name="Drula E."/>
            <person name="Henrissat B."/>
            <person name="Kohler A."/>
            <person name="Grigoriev I.V."/>
            <person name="Martin F.M."/>
            <person name="Hacquard S."/>
        </authorList>
    </citation>
    <scope>NUCLEOTIDE SEQUENCE [LARGE SCALE GENOMIC DNA]</scope>
    <source>
        <strain evidence="5 6">MPI-SDFR-AT-0080</strain>
    </source>
</reference>
<evidence type="ECO:0000259" key="4">
    <source>
        <dbReference type="PROSITE" id="PS50157"/>
    </source>
</evidence>
<dbReference type="InterPro" id="IPR013087">
    <property type="entry name" value="Znf_C2H2_type"/>
</dbReference>
<gene>
    <name evidence="5" type="ORF">B0J12DRAFT_584849</name>
</gene>
<dbReference type="Pfam" id="PF24809">
    <property type="entry name" value="DUF7708"/>
    <property type="match status" value="1"/>
</dbReference>
<keyword evidence="1" id="KW-0677">Repeat</keyword>
<feature type="domain" description="C2H2-type" evidence="4">
    <location>
        <begin position="852"/>
        <end position="880"/>
    </location>
</feature>
<dbReference type="PANTHER" id="PTHR10039:SF14">
    <property type="entry name" value="NACHT DOMAIN-CONTAINING PROTEIN"/>
    <property type="match status" value="1"/>
</dbReference>
<dbReference type="PROSITE" id="PS50157">
    <property type="entry name" value="ZINC_FINGER_C2H2_2"/>
    <property type="match status" value="1"/>
</dbReference>
<feature type="region of interest" description="Disordered" evidence="3">
    <location>
        <begin position="871"/>
        <end position="922"/>
    </location>
</feature>
<evidence type="ECO:0000256" key="2">
    <source>
        <dbReference type="PROSITE-ProRule" id="PRU00042"/>
    </source>
</evidence>
<evidence type="ECO:0000256" key="1">
    <source>
        <dbReference type="ARBA" id="ARBA00022737"/>
    </source>
</evidence>
<dbReference type="InterPro" id="IPR056125">
    <property type="entry name" value="DUF7708"/>
</dbReference>
<keyword evidence="2" id="KW-0863">Zinc-finger</keyword>
<evidence type="ECO:0000313" key="5">
    <source>
        <dbReference type="EMBL" id="KAH7026795.1"/>
    </source>
</evidence>
<dbReference type="EMBL" id="JAGTJR010000055">
    <property type="protein sequence ID" value="KAH7026795.1"/>
    <property type="molecule type" value="Genomic_DNA"/>
</dbReference>
<keyword evidence="2" id="KW-0862">Zinc</keyword>
<evidence type="ECO:0000313" key="6">
    <source>
        <dbReference type="Proteomes" id="UP000774617"/>
    </source>
</evidence>